<name>A0A941IKY4_9ACTN</name>
<dbReference type="PANTHER" id="PTHR14218:SF15">
    <property type="entry name" value="TRIPEPTIDYL-PEPTIDASE 1"/>
    <property type="match status" value="1"/>
</dbReference>
<dbReference type="PROSITE" id="PS51695">
    <property type="entry name" value="SEDOLISIN"/>
    <property type="match status" value="1"/>
</dbReference>
<reference evidence="10" key="1">
    <citation type="submission" date="2021-04" db="EMBL/GenBank/DDBJ databases">
        <title>Genome based classification of Actinospica acidithermotolerans sp. nov., an actinobacterium isolated from an Indonesian hot spring.</title>
        <authorList>
            <person name="Kusuma A.B."/>
            <person name="Putra K.E."/>
            <person name="Nafisah S."/>
            <person name="Loh J."/>
            <person name="Nouioui I."/>
            <person name="Goodfellow M."/>
        </authorList>
    </citation>
    <scope>NUCLEOTIDE SEQUENCE</scope>
    <source>
        <strain evidence="10">MGRD01-02</strain>
    </source>
</reference>
<evidence type="ECO:0000256" key="1">
    <source>
        <dbReference type="ARBA" id="ARBA00001913"/>
    </source>
</evidence>
<dbReference type="CDD" id="cd11377">
    <property type="entry name" value="Pro-peptidase_S53"/>
    <property type="match status" value="1"/>
</dbReference>
<dbReference type="Proteomes" id="UP000676325">
    <property type="component" value="Unassembled WGS sequence"/>
</dbReference>
<evidence type="ECO:0000313" key="10">
    <source>
        <dbReference type="EMBL" id="MBR7831119.1"/>
    </source>
</evidence>
<evidence type="ECO:0000256" key="5">
    <source>
        <dbReference type="ARBA" id="ARBA00022825"/>
    </source>
</evidence>
<evidence type="ECO:0000259" key="9">
    <source>
        <dbReference type="PROSITE" id="PS51695"/>
    </source>
</evidence>
<dbReference type="Gene3D" id="3.40.50.200">
    <property type="entry name" value="Peptidase S8/S53 domain"/>
    <property type="match status" value="1"/>
</dbReference>
<accession>A0A941IKY4</accession>
<dbReference type="CDD" id="cd04056">
    <property type="entry name" value="Peptidases_S53"/>
    <property type="match status" value="1"/>
</dbReference>
<dbReference type="InterPro" id="IPR015366">
    <property type="entry name" value="S53_propep"/>
</dbReference>
<dbReference type="InterPro" id="IPR036852">
    <property type="entry name" value="Peptidase_S8/S53_dom_sf"/>
</dbReference>
<dbReference type="SUPFAM" id="SSF52743">
    <property type="entry name" value="Subtilisin-like"/>
    <property type="match status" value="1"/>
</dbReference>
<feature type="signal peptide" evidence="8">
    <location>
        <begin position="1"/>
        <end position="33"/>
    </location>
</feature>
<keyword evidence="7" id="KW-0865">Zymogen</keyword>
<evidence type="ECO:0000256" key="4">
    <source>
        <dbReference type="ARBA" id="ARBA00022801"/>
    </source>
</evidence>
<evidence type="ECO:0000256" key="2">
    <source>
        <dbReference type="ARBA" id="ARBA00022670"/>
    </source>
</evidence>
<dbReference type="InterPro" id="IPR030400">
    <property type="entry name" value="Sedolisin_dom"/>
</dbReference>
<dbReference type="GO" id="GO:0046872">
    <property type="term" value="F:metal ion binding"/>
    <property type="evidence" value="ECO:0007669"/>
    <property type="project" value="UniProtKB-KW"/>
</dbReference>
<dbReference type="RefSeq" id="WP_212522237.1">
    <property type="nucleotide sequence ID" value="NZ_JAGSOH010000186.1"/>
</dbReference>
<protein>
    <submittedName>
        <fullName evidence="10">S8/S53 family peptidase</fullName>
    </submittedName>
</protein>
<comment type="cofactor">
    <cofactor evidence="1">
        <name>Ca(2+)</name>
        <dbReference type="ChEBI" id="CHEBI:29108"/>
    </cofactor>
</comment>
<keyword evidence="6" id="KW-0106">Calcium</keyword>
<dbReference type="EMBL" id="JAGSOH010000186">
    <property type="protein sequence ID" value="MBR7831119.1"/>
    <property type="molecule type" value="Genomic_DNA"/>
</dbReference>
<proteinExistence type="predicted"/>
<keyword evidence="2" id="KW-0645">Protease</keyword>
<dbReference type="SUPFAM" id="SSF54897">
    <property type="entry name" value="Protease propeptides/inhibitors"/>
    <property type="match status" value="1"/>
</dbReference>
<dbReference type="SMART" id="SM00944">
    <property type="entry name" value="Pro-kuma_activ"/>
    <property type="match status" value="1"/>
</dbReference>
<comment type="caution">
    <text evidence="10">The sequence shown here is derived from an EMBL/GenBank/DDBJ whole genome shotgun (WGS) entry which is preliminary data.</text>
</comment>
<evidence type="ECO:0000256" key="6">
    <source>
        <dbReference type="ARBA" id="ARBA00022837"/>
    </source>
</evidence>
<feature type="chain" id="PRO_5038648691" evidence="8">
    <location>
        <begin position="34"/>
        <end position="680"/>
    </location>
</feature>
<gene>
    <name evidence="10" type="ORF">KDK95_32740</name>
</gene>
<dbReference type="GO" id="GO:0006508">
    <property type="term" value="P:proteolysis"/>
    <property type="evidence" value="ECO:0007669"/>
    <property type="project" value="UniProtKB-KW"/>
</dbReference>
<sequence>MASEIWHARARARRRIGAASLAVAALTGSFVTAAVASATSTSSAGSSIAGTAPSWATSSADRGAVASGTSVDSTVYLQSKDQSGMAAYAKAVATPGNALYHHYLSASQYQARFGTTASQVTAVEAWLRSAGLRIVSANSHEVRVSGTAAQTEAAYGTSLREYSVKGKTYRAPSADAKVPSSVAADVLTIGGLTDMPTEMKPNDLVSTAKSEEQITGEKPTMTKSADGSYYVGQTPCSTYYGQAVDTNAPSLNGTTDNPYVICGYVPSQLRSAYGVFGGVSGRGVTVAIVDAYGSSDILSDADTYAVNHGDPAFRSGQFLDTETPADWTNQTACGGAAGWAPEEHIDVEAVHAMAPGATVHYYGANSCEDADLLASLQQIVDTHSADIVSNSWGEVVYSSTGNLATSVQASYDQVLMQAAIEGIEMNFSSGDCGAEIPTTGCGATDTSTEPQADWPSSSDWATSVGGTSVAIGKHGQVEWNTAWGTSIFLNAGTSWSDYGWYFGGGGGTSAVESQPWYQRGVVSNSLATTLPTGATTTSKMRVTPDVSMDADPYTGFLVGQTQTLPDGSTGYGESAWGGTSLASPLFAGLQADAMQLQGYEPIGFANPAIYARAGSPAYYDVTANGKGTKAYNDMPDSTGTGTEYAVDFGSTQILQATRGYDDVTGVGTPTVFYLWSHLRW</sequence>
<keyword evidence="4" id="KW-0378">Hydrolase</keyword>
<dbReference type="InterPro" id="IPR023828">
    <property type="entry name" value="Peptidase_S8_Ser-AS"/>
</dbReference>
<dbReference type="InterPro" id="IPR050819">
    <property type="entry name" value="Tripeptidyl-peptidase_I"/>
</dbReference>
<evidence type="ECO:0000256" key="3">
    <source>
        <dbReference type="ARBA" id="ARBA00022723"/>
    </source>
</evidence>
<keyword evidence="8" id="KW-0732">Signal</keyword>
<evidence type="ECO:0000256" key="8">
    <source>
        <dbReference type="SAM" id="SignalP"/>
    </source>
</evidence>
<feature type="domain" description="Peptidase S53" evidence="9">
    <location>
        <begin position="263"/>
        <end position="680"/>
    </location>
</feature>
<dbReference type="GO" id="GO:0008240">
    <property type="term" value="F:tripeptidyl-peptidase activity"/>
    <property type="evidence" value="ECO:0007669"/>
    <property type="project" value="TreeGrafter"/>
</dbReference>
<dbReference type="Pfam" id="PF09286">
    <property type="entry name" value="Pro-kuma_activ"/>
    <property type="match status" value="1"/>
</dbReference>
<dbReference type="PROSITE" id="PS00138">
    <property type="entry name" value="SUBTILASE_SER"/>
    <property type="match status" value="1"/>
</dbReference>
<dbReference type="AlphaFoldDB" id="A0A941IKY4"/>
<evidence type="ECO:0000313" key="11">
    <source>
        <dbReference type="Proteomes" id="UP000676325"/>
    </source>
</evidence>
<keyword evidence="3" id="KW-0479">Metal-binding</keyword>
<dbReference type="GO" id="GO:0004252">
    <property type="term" value="F:serine-type endopeptidase activity"/>
    <property type="evidence" value="ECO:0007669"/>
    <property type="project" value="InterPro"/>
</dbReference>
<keyword evidence="5" id="KW-0720">Serine protease</keyword>
<keyword evidence="11" id="KW-1185">Reference proteome</keyword>
<dbReference type="PANTHER" id="PTHR14218">
    <property type="entry name" value="PROTEASE S8 TRIPEPTIDYL PEPTIDASE I CLN2"/>
    <property type="match status" value="1"/>
</dbReference>
<organism evidence="10 11">
    <name type="scientific">Actinospica acidithermotolerans</name>
    <dbReference type="NCBI Taxonomy" id="2828514"/>
    <lineage>
        <taxon>Bacteria</taxon>
        <taxon>Bacillati</taxon>
        <taxon>Actinomycetota</taxon>
        <taxon>Actinomycetes</taxon>
        <taxon>Catenulisporales</taxon>
        <taxon>Actinospicaceae</taxon>
        <taxon>Actinospica</taxon>
    </lineage>
</organism>
<evidence type="ECO:0000256" key="7">
    <source>
        <dbReference type="ARBA" id="ARBA00023145"/>
    </source>
</evidence>